<proteinExistence type="predicted"/>
<reference evidence="1" key="1">
    <citation type="submission" date="2023-03" db="EMBL/GenBank/DDBJ databases">
        <authorList>
            <person name="Steffen K."/>
            <person name="Cardenas P."/>
        </authorList>
    </citation>
    <scope>NUCLEOTIDE SEQUENCE</scope>
</reference>
<evidence type="ECO:0000313" key="2">
    <source>
        <dbReference type="Proteomes" id="UP001174909"/>
    </source>
</evidence>
<dbReference type="Gene3D" id="2.60.120.580">
    <property type="entry name" value="Acetamidase/Formamidase-like domains"/>
    <property type="match status" value="2"/>
</dbReference>
<dbReference type="Gene3D" id="3.10.28.20">
    <property type="entry name" value="Acetamidase/Formamidase-like domains"/>
    <property type="match status" value="1"/>
</dbReference>
<organism evidence="1 2">
    <name type="scientific">Geodia barretti</name>
    <name type="common">Barrett's horny sponge</name>
    <dbReference type="NCBI Taxonomy" id="519541"/>
    <lineage>
        <taxon>Eukaryota</taxon>
        <taxon>Metazoa</taxon>
        <taxon>Porifera</taxon>
        <taxon>Demospongiae</taxon>
        <taxon>Heteroscleromorpha</taxon>
        <taxon>Tetractinellida</taxon>
        <taxon>Astrophorina</taxon>
        <taxon>Geodiidae</taxon>
        <taxon>Geodia</taxon>
    </lineage>
</organism>
<dbReference type="SUPFAM" id="SSF141130">
    <property type="entry name" value="Acetamidase/Formamidase-like"/>
    <property type="match status" value="1"/>
</dbReference>
<dbReference type="GO" id="GO:0016811">
    <property type="term" value="F:hydrolase activity, acting on carbon-nitrogen (but not peptide) bonds, in linear amides"/>
    <property type="evidence" value="ECO:0007669"/>
    <property type="project" value="InterPro"/>
</dbReference>
<protein>
    <submittedName>
        <fullName evidence="1">Formamidase C869.04</fullName>
    </submittedName>
</protein>
<dbReference type="AlphaFoldDB" id="A0AA35WI57"/>
<dbReference type="Proteomes" id="UP001174909">
    <property type="component" value="Unassembled WGS sequence"/>
</dbReference>
<dbReference type="InterPro" id="IPR004304">
    <property type="entry name" value="FmdA_AmdA"/>
</dbReference>
<dbReference type="EMBL" id="CASHTH010001687">
    <property type="protein sequence ID" value="CAI8018131.1"/>
    <property type="molecule type" value="Genomic_DNA"/>
</dbReference>
<gene>
    <name evidence="1" type="ORF">GBAR_LOCUS10957</name>
</gene>
<evidence type="ECO:0000313" key="1">
    <source>
        <dbReference type="EMBL" id="CAI8018131.1"/>
    </source>
</evidence>
<sequence>MEVDEGEDVLLETRDAFDGQMRPGVTEADFAGMDAGVIHPLTGPVAVKGAAPGDLLEVEFVDIQPQPHAFSVIFPGFGFLRDVFTEPFMVHWNIADGFATSDQIPGVRVPGASFMGVSGVAPSHAQLSEWTRREAELASRGGVALPPDAGGAVPIAGVGATHGIRTLPPRENGGNFDVKQLSTGSKLLLPVAVEGALFSTGDAHFAQGDGEVCVTAVEMGATCTVRFRVLKGEAERQNIRWPRFSREDYYIAPEWAAPRRFVATMGMPVREDGVNEGENLTLACRNAILNMIDLLQERGFSRDQAYVICSVAVDLKVSNVVDVPNFVVSAFLPEDLFVG</sequence>
<comment type="caution">
    <text evidence="1">The sequence shown here is derived from an EMBL/GenBank/DDBJ whole genome shotgun (WGS) entry which is preliminary data.</text>
</comment>
<dbReference type="Pfam" id="PF03069">
    <property type="entry name" value="FmdA_AmdA"/>
    <property type="match status" value="1"/>
</dbReference>
<accession>A0AA35WI57</accession>
<dbReference type="PANTHER" id="PTHR31891">
    <property type="entry name" value="FORMAMIDASE C869.04-RELATED"/>
    <property type="match status" value="1"/>
</dbReference>
<keyword evidence="2" id="KW-1185">Reference proteome</keyword>
<dbReference type="PANTHER" id="PTHR31891:SF1">
    <property type="entry name" value="FORMAMIDASE C869.04-RELATED"/>
    <property type="match status" value="1"/>
</dbReference>
<name>A0AA35WI57_GEOBA</name>